<name>A0A7S6YLH3_SERMA</name>
<dbReference type="EMBL" id="MW048531">
    <property type="protein sequence ID" value="QOW96926.1"/>
    <property type="molecule type" value="Genomic_DNA"/>
</dbReference>
<dbReference type="AlphaFoldDB" id="A0A7S6YLH3"/>
<reference evidence="1" key="1">
    <citation type="submission" date="2020-09" db="EMBL/GenBank/DDBJ databases">
        <authorList>
            <person name="Eze J.U."/>
            <person name="Rahube T.O."/>
        </authorList>
    </citation>
    <scope>NUCLEOTIDE SEQUENCE</scope>
    <source>
        <strain evidence="1">DM6</strain>
    </source>
</reference>
<organism evidence="1">
    <name type="scientific">Serratia marcescens</name>
    <dbReference type="NCBI Taxonomy" id="615"/>
    <lineage>
        <taxon>Bacteria</taxon>
        <taxon>Pseudomonadati</taxon>
        <taxon>Pseudomonadota</taxon>
        <taxon>Gammaproteobacteria</taxon>
        <taxon>Enterobacterales</taxon>
        <taxon>Yersiniaceae</taxon>
        <taxon>Serratia</taxon>
    </lineage>
</organism>
<evidence type="ECO:0000313" key="1">
    <source>
        <dbReference type="EMBL" id="QOW96926.1"/>
    </source>
</evidence>
<proteinExistence type="predicted"/>
<protein>
    <submittedName>
        <fullName evidence="1">Orf46</fullName>
    </submittedName>
</protein>
<accession>A0A7S6YLH3</accession>
<sequence length="45" mass="5324">MHSSDIGFYKNFLISFFTLSLIQDVPFIQTTLFPCWQHGFLSWLP</sequence>